<keyword evidence="6" id="KW-1133">Transmembrane helix</keyword>
<comment type="cofactor">
    <cofactor evidence="1">
        <name>L-ascorbate</name>
        <dbReference type="ChEBI" id="CHEBI:38290"/>
    </cofactor>
</comment>
<dbReference type="SMART" id="SM00702">
    <property type="entry name" value="P4Hc"/>
    <property type="match status" value="1"/>
</dbReference>
<protein>
    <submittedName>
        <fullName evidence="8">Prolyl 4-hydroxylase 5</fullName>
    </submittedName>
</protein>
<evidence type="ECO:0000313" key="8">
    <source>
        <dbReference type="EMBL" id="KUI65442.1"/>
    </source>
</evidence>
<evidence type="ECO:0000256" key="3">
    <source>
        <dbReference type="ARBA" id="ARBA00022964"/>
    </source>
</evidence>
<dbReference type="EMBL" id="CM003098">
    <property type="protein sequence ID" value="KUI65442.1"/>
    <property type="molecule type" value="Genomic_DNA"/>
</dbReference>
<evidence type="ECO:0000256" key="6">
    <source>
        <dbReference type="SAM" id="Phobius"/>
    </source>
</evidence>
<keyword evidence="6" id="KW-0472">Membrane</keyword>
<feature type="domain" description="Prolyl 4-hydroxylase alpha subunit" evidence="7">
    <location>
        <begin position="124"/>
        <end position="374"/>
    </location>
</feature>
<sequence length="378" mass="41484">MTQLRLKGRLQMQFHPTENAFLFGPSMKKKTSHSSKNEIGDAIVKPSRRESRMLSYAVAVLVFIILYNPIIQFLSPAPLLPQVHRTPRPRVNESLLALEEANGTAAALQCPEDSYSVHIFSKEPLVVYIENFLPADERAHLLEISEPTFEPSTITHDGGAATQRDQTVRDSEVAVIPRTDVVKCIEARARAFQGWREEMWIERLRTQRYHPGGHYSHHFDWSSSRGGWGRVSSFMAWVDGSASDDGGGDGGLVGGGTEFPLLRRLSPDDRWCRFMECDNAGGGGKREDVVRDAGADGAEDATAAAAAAAAAADSSEGDQGQHGSTGAVFKPIAGNAVYWENFRPDGTGRGWDETWHAGLPVEKGVKVGLNIWTWGRID</sequence>
<dbReference type="InterPro" id="IPR006620">
    <property type="entry name" value="Pro_4_hyd_alph"/>
</dbReference>
<reference evidence="8" key="1">
    <citation type="submission" date="2014-12" db="EMBL/GenBank/DDBJ databases">
        <title>Genome Sequence of Valsa Canker Pathogens Uncovers a Specific Adaption of Colonization on Woody Bark.</title>
        <authorList>
            <person name="Yin Z."/>
            <person name="Liu H."/>
            <person name="Gao X."/>
            <person name="Li Z."/>
            <person name="Song N."/>
            <person name="Ke X."/>
            <person name="Dai Q."/>
            <person name="Wu Y."/>
            <person name="Sun Y."/>
            <person name="Xu J.-R."/>
            <person name="Kang Z.K."/>
            <person name="Wang L."/>
            <person name="Huang L."/>
        </authorList>
    </citation>
    <scope>NUCLEOTIDE SEQUENCE [LARGE SCALE GENOMIC DNA]</scope>
    <source>
        <strain evidence="8">03-8</strain>
    </source>
</reference>
<keyword evidence="2" id="KW-0479">Metal-binding</keyword>
<dbReference type="GO" id="GO:0005783">
    <property type="term" value="C:endoplasmic reticulum"/>
    <property type="evidence" value="ECO:0007669"/>
    <property type="project" value="TreeGrafter"/>
</dbReference>
<evidence type="ECO:0000256" key="4">
    <source>
        <dbReference type="ARBA" id="ARBA00023002"/>
    </source>
</evidence>
<keyword evidence="6" id="KW-0812">Transmembrane</keyword>
<dbReference type="PANTHER" id="PTHR10869">
    <property type="entry name" value="PROLYL 4-HYDROXYLASE ALPHA SUBUNIT"/>
    <property type="match status" value="1"/>
</dbReference>
<dbReference type="GO" id="GO:0005506">
    <property type="term" value="F:iron ion binding"/>
    <property type="evidence" value="ECO:0007669"/>
    <property type="project" value="InterPro"/>
</dbReference>
<gene>
    <name evidence="8" type="ORF">VM1G_00449</name>
</gene>
<evidence type="ECO:0000256" key="2">
    <source>
        <dbReference type="ARBA" id="ARBA00022723"/>
    </source>
</evidence>
<dbReference type="InterPro" id="IPR044862">
    <property type="entry name" value="Pro_4_hyd_alph_FE2OG_OXY"/>
</dbReference>
<dbReference type="PANTHER" id="PTHR10869:SF246">
    <property type="entry name" value="TRANSMEMBRANE PROLYL 4-HYDROXYLASE"/>
    <property type="match status" value="1"/>
</dbReference>
<keyword evidence="3" id="KW-0223">Dioxygenase</keyword>
<keyword evidence="4" id="KW-0560">Oxidoreductase</keyword>
<evidence type="ECO:0000259" key="7">
    <source>
        <dbReference type="SMART" id="SM00702"/>
    </source>
</evidence>
<dbReference type="Gene3D" id="2.60.120.620">
    <property type="entry name" value="q2cbj1_9rhob like domain"/>
    <property type="match status" value="1"/>
</dbReference>
<evidence type="ECO:0000256" key="1">
    <source>
        <dbReference type="ARBA" id="ARBA00001961"/>
    </source>
</evidence>
<evidence type="ECO:0000313" key="9">
    <source>
        <dbReference type="Proteomes" id="UP000078559"/>
    </source>
</evidence>
<dbReference type="GO" id="GO:0004656">
    <property type="term" value="F:procollagen-proline 4-dioxygenase activity"/>
    <property type="evidence" value="ECO:0007669"/>
    <property type="project" value="TreeGrafter"/>
</dbReference>
<dbReference type="AlphaFoldDB" id="A0A194VN79"/>
<dbReference type="OrthoDB" id="420380at2759"/>
<accession>A0A194VN79</accession>
<organism evidence="8 9">
    <name type="scientific">Cytospora mali</name>
    <name type="common">Apple Valsa canker fungus</name>
    <name type="synonym">Valsa mali</name>
    <dbReference type="NCBI Taxonomy" id="578113"/>
    <lineage>
        <taxon>Eukaryota</taxon>
        <taxon>Fungi</taxon>
        <taxon>Dikarya</taxon>
        <taxon>Ascomycota</taxon>
        <taxon>Pezizomycotina</taxon>
        <taxon>Sordariomycetes</taxon>
        <taxon>Sordariomycetidae</taxon>
        <taxon>Diaporthales</taxon>
        <taxon>Cytosporaceae</taxon>
        <taxon>Cytospora</taxon>
    </lineage>
</organism>
<dbReference type="Pfam" id="PF13640">
    <property type="entry name" value="2OG-FeII_Oxy_3"/>
    <property type="match status" value="1"/>
</dbReference>
<dbReference type="InterPro" id="IPR045054">
    <property type="entry name" value="P4HA-like"/>
</dbReference>
<evidence type="ECO:0000256" key="5">
    <source>
        <dbReference type="ARBA" id="ARBA00023004"/>
    </source>
</evidence>
<feature type="transmembrane region" description="Helical" evidence="6">
    <location>
        <begin position="53"/>
        <end position="74"/>
    </location>
</feature>
<dbReference type="GO" id="GO:0031418">
    <property type="term" value="F:L-ascorbic acid binding"/>
    <property type="evidence" value="ECO:0007669"/>
    <property type="project" value="InterPro"/>
</dbReference>
<keyword evidence="9" id="KW-1185">Reference proteome</keyword>
<proteinExistence type="predicted"/>
<dbReference type="Proteomes" id="UP000078559">
    <property type="component" value="Chromosome 1"/>
</dbReference>
<keyword evidence="5" id="KW-0408">Iron</keyword>
<name>A0A194VN79_CYTMA</name>
<dbReference type="SMR" id="A0A194VN79"/>